<dbReference type="InterPro" id="IPR034079">
    <property type="entry name" value="R3H_KhpB"/>
</dbReference>
<dbReference type="CDD" id="cd02414">
    <property type="entry name" value="KH-II_Jag"/>
    <property type="match status" value="1"/>
</dbReference>
<feature type="domain" description="R3H" evidence="8">
    <location>
        <begin position="230"/>
        <end position="296"/>
    </location>
</feature>
<evidence type="ECO:0000256" key="4">
    <source>
        <dbReference type="ARBA" id="ARBA00023186"/>
    </source>
</evidence>
<evidence type="ECO:0000256" key="5">
    <source>
        <dbReference type="ARBA" id="ARBA00023316"/>
    </source>
</evidence>
<keyword evidence="4 6" id="KW-0143">Chaperone</keyword>
<evidence type="ECO:0000256" key="1">
    <source>
        <dbReference type="ARBA" id="ARBA00022490"/>
    </source>
</evidence>
<keyword evidence="1 6" id="KW-0963">Cytoplasm</keyword>
<dbReference type="InterPro" id="IPR032782">
    <property type="entry name" value="KhpB_N"/>
</dbReference>
<dbReference type="Gene3D" id="3.30.300.20">
    <property type="match status" value="1"/>
</dbReference>
<evidence type="ECO:0000313" key="9">
    <source>
        <dbReference type="EMBL" id="CAA9575208.1"/>
    </source>
</evidence>
<dbReference type="InterPro" id="IPR038247">
    <property type="entry name" value="Jag_N_dom_sf"/>
</dbReference>
<dbReference type="SMART" id="SM00393">
    <property type="entry name" value="R3H"/>
    <property type="match status" value="1"/>
</dbReference>
<evidence type="ECO:0000256" key="2">
    <source>
        <dbReference type="ARBA" id="ARBA00022884"/>
    </source>
</evidence>
<dbReference type="Pfam" id="PF14804">
    <property type="entry name" value="Jag_N"/>
    <property type="match status" value="1"/>
</dbReference>
<dbReference type="InterPro" id="IPR039247">
    <property type="entry name" value="KhpB"/>
</dbReference>
<accession>A0A6J4VJ66</accession>
<dbReference type="HAMAP" id="MF_00867">
    <property type="entry name" value="KhpB"/>
    <property type="match status" value="1"/>
</dbReference>
<comment type="subunit">
    <text evidence="6">Forms a complex with KhpA.</text>
</comment>
<gene>
    <name evidence="6" type="primary">khpB</name>
    <name evidence="6" type="synonym">eloR</name>
    <name evidence="9" type="ORF">AVDCRST_MAG87-2810</name>
</gene>
<proteinExistence type="inferred from homology"/>
<dbReference type="InterPro" id="IPR001374">
    <property type="entry name" value="R3H_dom"/>
</dbReference>
<comment type="similarity">
    <text evidence="6">Belongs to the KhpB RNA-binding protein family.</text>
</comment>
<dbReference type="Pfam" id="PF01424">
    <property type="entry name" value="R3H"/>
    <property type="match status" value="1"/>
</dbReference>
<name>A0A6J4VJ66_9BACT</name>
<dbReference type="GO" id="GO:0071555">
    <property type="term" value="P:cell wall organization"/>
    <property type="evidence" value="ECO:0007669"/>
    <property type="project" value="UniProtKB-KW"/>
</dbReference>
<feature type="compositionally biased region" description="Low complexity" evidence="7">
    <location>
        <begin position="90"/>
        <end position="99"/>
    </location>
</feature>
<feature type="region of interest" description="Disordered" evidence="7">
    <location>
        <begin position="51"/>
        <end position="141"/>
    </location>
</feature>
<evidence type="ECO:0000256" key="7">
    <source>
        <dbReference type="SAM" id="MobiDB-lite"/>
    </source>
</evidence>
<dbReference type="AlphaFoldDB" id="A0A6J4VJ66"/>
<dbReference type="PROSITE" id="PS51061">
    <property type="entry name" value="R3H"/>
    <property type="match status" value="1"/>
</dbReference>
<dbReference type="InterPro" id="IPR038008">
    <property type="entry name" value="Jag_KH"/>
</dbReference>
<comment type="caution">
    <text evidence="6">Lacks conserved residue(s) required for the propagation of feature annotation.</text>
</comment>
<sequence>MQQRTTVEIQAYSVDEAVRLAMEELGLGRDDVDIEILSDAGPDEDAEALVRVSAKGMASQPVPSSGSGAAGGGAVRDRGSRPRQRGRGGRPPSRAAEGNGRAGGEPGSHWLAGRARPGDRPSQRGAPPRRDVSERVNSEAEEVARSIATELLGRMGIEAEVVAVDNPSAVAPGDEEPSTIFLDILGHDLGMLIGRRGDHLSHIQYLISMLVNHRLGTWTRVIVDVEGYRTRREESLVGLAERVARQVARSQRPIELEPMPPNERRIIHLTLQAHPAVSTQSIGEGNQRRITVEPRA</sequence>
<comment type="subcellular location">
    <subcellularLocation>
        <location evidence="6">Cytoplasm</location>
    </subcellularLocation>
</comment>
<dbReference type="Gene3D" id="3.30.1370.50">
    <property type="entry name" value="R3H-like domain"/>
    <property type="match status" value="1"/>
</dbReference>
<dbReference type="GO" id="GO:0009252">
    <property type="term" value="P:peptidoglycan biosynthetic process"/>
    <property type="evidence" value="ECO:0007669"/>
    <property type="project" value="UniProtKB-UniRule"/>
</dbReference>
<reference evidence="9" key="1">
    <citation type="submission" date="2020-02" db="EMBL/GenBank/DDBJ databases">
        <authorList>
            <person name="Meier V. D."/>
        </authorList>
    </citation>
    <scope>NUCLEOTIDE SEQUENCE</scope>
    <source>
        <strain evidence="9">AVDCRST_MAG87</strain>
    </source>
</reference>
<dbReference type="GO" id="GO:0005737">
    <property type="term" value="C:cytoplasm"/>
    <property type="evidence" value="ECO:0007669"/>
    <property type="project" value="UniProtKB-SubCell"/>
</dbReference>
<keyword evidence="2 6" id="KW-0694">RNA-binding</keyword>
<feature type="compositionally biased region" description="Basic and acidic residues" evidence="7">
    <location>
        <begin position="116"/>
        <end position="141"/>
    </location>
</feature>
<comment type="function">
    <text evidence="6">A probable RNA chaperone. Forms a complex with KhpA which binds to cellular RNA and controls its expression. Plays a role in peptidoglycan (PG) homeostasis and cell length regulation.</text>
</comment>
<evidence type="ECO:0000259" key="8">
    <source>
        <dbReference type="PROSITE" id="PS51061"/>
    </source>
</evidence>
<organism evidence="9">
    <name type="scientific">uncultured Thermomicrobiales bacterium</name>
    <dbReference type="NCBI Taxonomy" id="1645740"/>
    <lineage>
        <taxon>Bacteria</taxon>
        <taxon>Pseudomonadati</taxon>
        <taxon>Thermomicrobiota</taxon>
        <taxon>Thermomicrobia</taxon>
        <taxon>Thermomicrobiales</taxon>
        <taxon>environmental samples</taxon>
    </lineage>
</organism>
<dbReference type="InterPro" id="IPR036867">
    <property type="entry name" value="R3H_dom_sf"/>
</dbReference>
<comment type="domain">
    <text evidence="6">Has an N-terminal Jag-N domain and 2 RNA-binding domains (KH and R3H).</text>
</comment>
<dbReference type="CDD" id="cd02644">
    <property type="entry name" value="R3H_jag"/>
    <property type="match status" value="1"/>
</dbReference>
<dbReference type="SUPFAM" id="SSF82708">
    <property type="entry name" value="R3H domain"/>
    <property type="match status" value="1"/>
</dbReference>
<keyword evidence="3 6" id="KW-0133">Cell shape</keyword>
<dbReference type="GO" id="GO:0008360">
    <property type="term" value="P:regulation of cell shape"/>
    <property type="evidence" value="ECO:0007669"/>
    <property type="project" value="UniProtKB-KW"/>
</dbReference>
<dbReference type="InterPro" id="IPR015946">
    <property type="entry name" value="KH_dom-like_a/b"/>
</dbReference>
<keyword evidence="5 6" id="KW-0961">Cell wall biogenesis/degradation</keyword>
<dbReference type="PANTHER" id="PTHR35800">
    <property type="entry name" value="PROTEIN JAG"/>
    <property type="match status" value="1"/>
</dbReference>
<dbReference type="GO" id="GO:0003723">
    <property type="term" value="F:RNA binding"/>
    <property type="evidence" value="ECO:0007669"/>
    <property type="project" value="UniProtKB-UniRule"/>
</dbReference>
<evidence type="ECO:0000256" key="6">
    <source>
        <dbReference type="HAMAP-Rule" id="MF_00867"/>
    </source>
</evidence>
<evidence type="ECO:0000256" key="3">
    <source>
        <dbReference type="ARBA" id="ARBA00022960"/>
    </source>
</evidence>
<dbReference type="NCBIfam" id="NF041568">
    <property type="entry name" value="Jag_EloR"/>
    <property type="match status" value="1"/>
</dbReference>
<dbReference type="EMBL" id="CADCWJ010000616">
    <property type="protein sequence ID" value="CAA9575208.1"/>
    <property type="molecule type" value="Genomic_DNA"/>
</dbReference>
<protein>
    <recommendedName>
        <fullName evidence="6">RNA-binding protein KhpB</fullName>
    </recommendedName>
    <alternativeName>
        <fullName evidence="6">RNA-binding protein EloR</fullName>
    </alternativeName>
</protein>
<dbReference type="PANTHER" id="PTHR35800:SF1">
    <property type="entry name" value="RNA-BINDING PROTEIN KHPB"/>
    <property type="match status" value="1"/>
</dbReference>
<dbReference type="Gene3D" id="3.30.30.80">
    <property type="entry name" value="probable RNA-binding protein from clostridium symbiosum atcc 14940"/>
    <property type="match status" value="1"/>
</dbReference>